<dbReference type="EMBL" id="JBHSHE010000030">
    <property type="protein sequence ID" value="MFC4715985.1"/>
    <property type="molecule type" value="Genomic_DNA"/>
</dbReference>
<evidence type="ECO:0000313" key="1">
    <source>
        <dbReference type="EMBL" id="MFC4715985.1"/>
    </source>
</evidence>
<evidence type="ECO:0008006" key="3">
    <source>
        <dbReference type="Google" id="ProtNLM"/>
    </source>
</evidence>
<gene>
    <name evidence="1" type="ORF">ACFO7V_07510</name>
</gene>
<name>A0ABV9MMG1_9MICC</name>
<proteinExistence type="predicted"/>
<organism evidence="1 2">
    <name type="scientific">Glutamicibacter bergerei</name>
    <dbReference type="NCBI Taxonomy" id="256702"/>
    <lineage>
        <taxon>Bacteria</taxon>
        <taxon>Bacillati</taxon>
        <taxon>Actinomycetota</taxon>
        <taxon>Actinomycetes</taxon>
        <taxon>Micrococcales</taxon>
        <taxon>Micrococcaceae</taxon>
        <taxon>Glutamicibacter</taxon>
    </lineage>
</organism>
<dbReference type="Proteomes" id="UP001595884">
    <property type="component" value="Unassembled WGS sequence"/>
</dbReference>
<comment type="caution">
    <text evidence="1">The sequence shown here is derived from an EMBL/GenBank/DDBJ whole genome shotgun (WGS) entry which is preliminary data.</text>
</comment>
<dbReference type="RefSeq" id="WP_346060007.1">
    <property type="nucleotide sequence ID" value="NZ_BAAAVQ010000070.1"/>
</dbReference>
<keyword evidence="2" id="KW-1185">Reference proteome</keyword>
<accession>A0ABV9MMG1</accession>
<evidence type="ECO:0000313" key="2">
    <source>
        <dbReference type="Proteomes" id="UP001595884"/>
    </source>
</evidence>
<sequence>MRSVAANYWMPRFKFMERRATVQAVCRQVHVLTRSFYELYADKSVLCQALYRELNEQVLQGFAGFYVDPLASVRQSVPSMVITALGPIQSDERKIRVLEV</sequence>
<reference evidence="2" key="1">
    <citation type="journal article" date="2019" name="Int. J. Syst. Evol. Microbiol.">
        <title>The Global Catalogue of Microorganisms (GCM) 10K type strain sequencing project: providing services to taxonomists for standard genome sequencing and annotation.</title>
        <authorList>
            <consortium name="The Broad Institute Genomics Platform"/>
            <consortium name="The Broad Institute Genome Sequencing Center for Infectious Disease"/>
            <person name="Wu L."/>
            <person name="Ma J."/>
        </authorList>
    </citation>
    <scope>NUCLEOTIDE SEQUENCE [LARGE SCALE GENOMIC DNA]</scope>
    <source>
        <strain evidence="2">CGMCC 1.12849</strain>
    </source>
</reference>
<protein>
    <recommendedName>
        <fullName evidence="3">TetR/AcrR family transcriptional regulator</fullName>
    </recommendedName>
</protein>